<dbReference type="OrthoDB" id="5376804at2759"/>
<evidence type="ECO:0000256" key="1">
    <source>
        <dbReference type="SAM" id="Phobius"/>
    </source>
</evidence>
<dbReference type="PANTHER" id="PTHR35394:SF5">
    <property type="entry name" value="DUF3176 DOMAIN-CONTAINING PROTEIN"/>
    <property type="match status" value="1"/>
</dbReference>
<gene>
    <name evidence="2" type="ORF">N0V91_003910</name>
</gene>
<keyword evidence="1" id="KW-0812">Transmembrane</keyword>
<reference evidence="2" key="1">
    <citation type="submission" date="2022-10" db="EMBL/GenBank/DDBJ databases">
        <title>Tapping the CABI collections for fungal endophytes: first genome assemblies for Collariella, Neodidymelliopsis, Ascochyta clinopodiicola, Didymella pomorum, Didymosphaeria variabile, Neocosmospora piperis and Neocucurbitaria cava.</title>
        <authorList>
            <person name="Hill R."/>
        </authorList>
    </citation>
    <scope>NUCLEOTIDE SEQUENCE</scope>
    <source>
        <strain evidence="2">IMI 355091</strain>
    </source>
</reference>
<dbReference type="Proteomes" id="UP001140510">
    <property type="component" value="Unassembled WGS sequence"/>
</dbReference>
<feature type="transmembrane region" description="Helical" evidence="1">
    <location>
        <begin position="254"/>
        <end position="278"/>
    </location>
</feature>
<protein>
    <submittedName>
        <fullName evidence="2">Uncharacterized protein</fullName>
    </submittedName>
</protein>
<keyword evidence="3" id="KW-1185">Reference proteome</keyword>
<organism evidence="2 3">
    <name type="scientific">Didymella pomorum</name>
    <dbReference type="NCBI Taxonomy" id="749634"/>
    <lineage>
        <taxon>Eukaryota</taxon>
        <taxon>Fungi</taxon>
        <taxon>Dikarya</taxon>
        <taxon>Ascomycota</taxon>
        <taxon>Pezizomycotina</taxon>
        <taxon>Dothideomycetes</taxon>
        <taxon>Pleosporomycetidae</taxon>
        <taxon>Pleosporales</taxon>
        <taxon>Pleosporineae</taxon>
        <taxon>Didymellaceae</taxon>
        <taxon>Didymella</taxon>
    </lineage>
</organism>
<name>A0A9W9D829_9PLEO</name>
<proteinExistence type="predicted"/>
<sequence>MGMCSKCLDVTRWLYEARPTEGSNTTVYGEFKKTNQTIEYNLFLPADKPLSDDMPYLWTSVGGGILDNITTAASPAYAPHVFLNATTLDGWDWLMASGDLDESFRAAVSPEEAGSSIASQALFNDHCIIDDQPITLDNMSSLISPDRILNSTFVDGKNVSVPHECFYEFPGTYIRGIQDFLSRTLKGGCEMPSTQSLYNDGNATFDTIDANVEAITVAMTNELRRTGTAWDGTPLFVQGDSSRATVCMRFDWKWLSFPLALLVLTTMMLVILGVKTLFDKQQTPIWKSSALPLLFTGNGIGMKGAQDRVEREVDGTVVSLRKREDGGWEFVSQGDLSGRATASGYDGATASSAKARAVVRPVS</sequence>
<keyword evidence="1" id="KW-1133">Transmembrane helix</keyword>
<comment type="caution">
    <text evidence="2">The sequence shown here is derived from an EMBL/GenBank/DDBJ whole genome shotgun (WGS) entry which is preliminary data.</text>
</comment>
<dbReference type="EMBL" id="JAPEVA010000021">
    <property type="protein sequence ID" value="KAJ4407326.1"/>
    <property type="molecule type" value="Genomic_DNA"/>
</dbReference>
<dbReference type="AlphaFoldDB" id="A0A9W9D829"/>
<accession>A0A9W9D829</accession>
<keyword evidence="1" id="KW-0472">Membrane</keyword>
<evidence type="ECO:0000313" key="2">
    <source>
        <dbReference type="EMBL" id="KAJ4407326.1"/>
    </source>
</evidence>
<dbReference type="PANTHER" id="PTHR35394">
    <property type="entry name" value="DUF3176 DOMAIN-CONTAINING PROTEIN"/>
    <property type="match status" value="1"/>
</dbReference>
<evidence type="ECO:0000313" key="3">
    <source>
        <dbReference type="Proteomes" id="UP001140510"/>
    </source>
</evidence>